<organism evidence="1 2">
    <name type="scientific">Anisakis simplex</name>
    <name type="common">Herring worm</name>
    <dbReference type="NCBI Taxonomy" id="6269"/>
    <lineage>
        <taxon>Eukaryota</taxon>
        <taxon>Metazoa</taxon>
        <taxon>Ecdysozoa</taxon>
        <taxon>Nematoda</taxon>
        <taxon>Chromadorea</taxon>
        <taxon>Rhabditida</taxon>
        <taxon>Spirurina</taxon>
        <taxon>Ascaridomorpha</taxon>
        <taxon>Ascaridoidea</taxon>
        <taxon>Anisakidae</taxon>
        <taxon>Anisakis</taxon>
        <taxon>Anisakis simplex complex</taxon>
    </lineage>
</organism>
<reference evidence="1 2" key="1">
    <citation type="submission" date="2018-11" db="EMBL/GenBank/DDBJ databases">
        <authorList>
            <consortium name="Pathogen Informatics"/>
        </authorList>
    </citation>
    <scope>NUCLEOTIDE SEQUENCE [LARGE SCALE GENOMIC DNA]</scope>
</reference>
<proteinExistence type="predicted"/>
<dbReference type="EMBL" id="UYRR01038578">
    <property type="protein sequence ID" value="VDK73951.1"/>
    <property type="molecule type" value="Genomic_DNA"/>
</dbReference>
<dbReference type="Proteomes" id="UP000267096">
    <property type="component" value="Unassembled WGS sequence"/>
</dbReference>
<dbReference type="AlphaFoldDB" id="A0A3P6UAD2"/>
<sequence>MCSFMNRCYATPTTGNDTNFINTNSTEQSLLTTSGREWAQLMAEFGSNTTLWSSRLDQLIDLIEAIGRGSPQASVRNFLNESIPIAKFFDSNESAVEFIKVLTDADTDFAQNLLNASITPLFALKAYQEELAFSNRNGQYAVR</sequence>
<keyword evidence="2" id="KW-1185">Reference proteome</keyword>
<accession>A0A3P6UAD2</accession>
<evidence type="ECO:0000313" key="2">
    <source>
        <dbReference type="Proteomes" id="UP000267096"/>
    </source>
</evidence>
<evidence type="ECO:0000313" key="1">
    <source>
        <dbReference type="EMBL" id="VDK73951.1"/>
    </source>
</evidence>
<name>A0A3P6UAD2_ANISI</name>
<gene>
    <name evidence="1" type="ORF">ASIM_LOCUS20051</name>
</gene>
<protein>
    <submittedName>
        <fullName evidence="1">Uncharacterized protein</fullName>
    </submittedName>
</protein>